<reference evidence="3" key="1">
    <citation type="journal article" date="2020" name="Stud. Mycol.">
        <title>101 Dothideomycetes genomes: a test case for predicting lifestyles and emergence of pathogens.</title>
        <authorList>
            <person name="Haridas S."/>
            <person name="Albert R."/>
            <person name="Binder M."/>
            <person name="Bloem J."/>
            <person name="Labutti K."/>
            <person name="Salamov A."/>
            <person name="Andreopoulos B."/>
            <person name="Baker S."/>
            <person name="Barry K."/>
            <person name="Bills G."/>
            <person name="Bluhm B."/>
            <person name="Cannon C."/>
            <person name="Castanera R."/>
            <person name="Culley D."/>
            <person name="Daum C."/>
            <person name="Ezra D."/>
            <person name="Gonzalez J."/>
            <person name="Henrissat B."/>
            <person name="Kuo A."/>
            <person name="Liang C."/>
            <person name="Lipzen A."/>
            <person name="Lutzoni F."/>
            <person name="Magnuson J."/>
            <person name="Mondo S."/>
            <person name="Nolan M."/>
            <person name="Ohm R."/>
            <person name="Pangilinan J."/>
            <person name="Park H.-J."/>
            <person name="Ramirez L."/>
            <person name="Alfaro M."/>
            <person name="Sun H."/>
            <person name="Tritt A."/>
            <person name="Yoshinaga Y."/>
            <person name="Zwiers L.-H."/>
            <person name="Turgeon B."/>
            <person name="Goodwin S."/>
            <person name="Spatafora J."/>
            <person name="Crous P."/>
            <person name="Grigoriev I."/>
        </authorList>
    </citation>
    <scope>NUCLEOTIDE SEQUENCE</scope>
    <source>
        <strain evidence="3">CBS 122367</strain>
    </source>
</reference>
<dbReference type="PANTHER" id="PTHR35391:SF7">
    <property type="entry name" value="C2H2-TYPE DOMAIN-CONTAINING PROTEIN"/>
    <property type="match status" value="1"/>
</dbReference>
<gene>
    <name evidence="3" type="ORF">K458DRAFT_15670</name>
</gene>
<dbReference type="AlphaFoldDB" id="A0A6G1J5Z1"/>
<dbReference type="PANTHER" id="PTHR35391">
    <property type="entry name" value="C2H2-TYPE DOMAIN-CONTAINING PROTEIN-RELATED"/>
    <property type="match status" value="1"/>
</dbReference>
<keyword evidence="4" id="KW-1185">Reference proteome</keyword>
<feature type="signal peptide" evidence="2">
    <location>
        <begin position="1"/>
        <end position="18"/>
    </location>
</feature>
<keyword evidence="2" id="KW-0732">Signal</keyword>
<evidence type="ECO:0000256" key="2">
    <source>
        <dbReference type="SAM" id="SignalP"/>
    </source>
</evidence>
<organism evidence="3 4">
    <name type="scientific">Lentithecium fluviatile CBS 122367</name>
    <dbReference type="NCBI Taxonomy" id="1168545"/>
    <lineage>
        <taxon>Eukaryota</taxon>
        <taxon>Fungi</taxon>
        <taxon>Dikarya</taxon>
        <taxon>Ascomycota</taxon>
        <taxon>Pezizomycotina</taxon>
        <taxon>Dothideomycetes</taxon>
        <taxon>Pleosporomycetidae</taxon>
        <taxon>Pleosporales</taxon>
        <taxon>Massarineae</taxon>
        <taxon>Lentitheciaceae</taxon>
        <taxon>Lentithecium</taxon>
    </lineage>
</organism>
<dbReference type="EMBL" id="MU005578">
    <property type="protein sequence ID" value="KAF2685655.1"/>
    <property type="molecule type" value="Genomic_DNA"/>
</dbReference>
<feature type="region of interest" description="Disordered" evidence="1">
    <location>
        <begin position="127"/>
        <end position="170"/>
    </location>
</feature>
<accession>A0A6G1J5Z1</accession>
<sequence>MSIVLLVDLLAGLKDASAIALGYRPNRKAGDDMFEAEELLKAATSTVSSLFRIAILIRKASPRDRFARALAATKSPFDATFDIRHVCDKFPLIMEEGKGWLSERLGNAITQRRQYFIYTRNHRDKLGEEPSDLLQPHGPSNPNETKSSAQTMASTLHSADIPQQLDCEDD</sequence>
<dbReference type="Proteomes" id="UP000799291">
    <property type="component" value="Unassembled WGS sequence"/>
</dbReference>
<dbReference type="OrthoDB" id="6133115at2759"/>
<name>A0A6G1J5Z1_9PLEO</name>
<evidence type="ECO:0000313" key="4">
    <source>
        <dbReference type="Proteomes" id="UP000799291"/>
    </source>
</evidence>
<protein>
    <submittedName>
        <fullName evidence="3">Uncharacterized protein</fullName>
    </submittedName>
</protein>
<feature type="chain" id="PRO_5026040919" evidence="2">
    <location>
        <begin position="19"/>
        <end position="170"/>
    </location>
</feature>
<evidence type="ECO:0000313" key="3">
    <source>
        <dbReference type="EMBL" id="KAF2685655.1"/>
    </source>
</evidence>
<feature type="compositionally biased region" description="Polar residues" evidence="1">
    <location>
        <begin position="138"/>
        <end position="157"/>
    </location>
</feature>
<evidence type="ECO:0000256" key="1">
    <source>
        <dbReference type="SAM" id="MobiDB-lite"/>
    </source>
</evidence>
<proteinExistence type="predicted"/>